<dbReference type="Gene3D" id="2.60.40.10">
    <property type="entry name" value="Immunoglobulins"/>
    <property type="match status" value="1"/>
</dbReference>
<dbReference type="GO" id="GO:0005975">
    <property type="term" value="P:carbohydrate metabolic process"/>
    <property type="evidence" value="ECO:0007669"/>
    <property type="project" value="UniProtKB-ARBA"/>
</dbReference>
<evidence type="ECO:0000259" key="3">
    <source>
        <dbReference type="Pfam" id="PF01833"/>
    </source>
</evidence>
<feature type="signal peptide" evidence="2">
    <location>
        <begin position="1"/>
        <end position="38"/>
    </location>
</feature>
<feature type="compositionally biased region" description="Polar residues" evidence="1">
    <location>
        <begin position="224"/>
        <end position="234"/>
    </location>
</feature>
<dbReference type="EMBL" id="CADCVP010000065">
    <property type="protein sequence ID" value="CAA9476650.1"/>
    <property type="molecule type" value="Genomic_DNA"/>
</dbReference>
<accession>A0A6J4RLW5</accession>
<reference evidence="4" key="1">
    <citation type="submission" date="2020-02" db="EMBL/GenBank/DDBJ databases">
        <authorList>
            <person name="Meier V. D."/>
        </authorList>
    </citation>
    <scope>NUCLEOTIDE SEQUENCE</scope>
    <source>
        <strain evidence="4">AVDCRST_MAG69</strain>
    </source>
</reference>
<evidence type="ECO:0000256" key="2">
    <source>
        <dbReference type="SAM" id="SignalP"/>
    </source>
</evidence>
<organism evidence="4">
    <name type="scientific">uncultured Solirubrobacteraceae bacterium</name>
    <dbReference type="NCBI Taxonomy" id="1162706"/>
    <lineage>
        <taxon>Bacteria</taxon>
        <taxon>Bacillati</taxon>
        <taxon>Actinomycetota</taxon>
        <taxon>Thermoleophilia</taxon>
        <taxon>Solirubrobacterales</taxon>
        <taxon>Solirubrobacteraceae</taxon>
        <taxon>environmental samples</taxon>
    </lineage>
</organism>
<feature type="region of interest" description="Disordered" evidence="1">
    <location>
        <begin position="194"/>
        <end position="234"/>
    </location>
</feature>
<dbReference type="InterPro" id="IPR002909">
    <property type="entry name" value="IPT_dom"/>
</dbReference>
<feature type="compositionally biased region" description="Pro residues" evidence="1">
    <location>
        <begin position="148"/>
        <end position="160"/>
    </location>
</feature>
<name>A0A6J4RLW5_9ACTN</name>
<dbReference type="InterPro" id="IPR013783">
    <property type="entry name" value="Ig-like_fold"/>
</dbReference>
<evidence type="ECO:0000313" key="4">
    <source>
        <dbReference type="EMBL" id="CAA9476650.1"/>
    </source>
</evidence>
<sequence length="234" mass="25162">MALRLGSHTFPRVAAAALALTSLLLALCALLGAPGAAAAARAKPPEITSVTPARTTVGERLTVRGRHFRRGKGRNTLVLRRDGARSVFVKADISTSKMMRVAIPERLTRFLAVENGTPQFTRFRARVISARLGRSFTPVSKSPVIGPRKPPAPPAKPAPPADGDCDFDGTPNAVDLDDDADFLTDLTEARLKTDSCRLDSDGDGVGDGYEFQSALHLNNDEYQEPNNSLPYPEK</sequence>
<dbReference type="InterPro" id="IPR014756">
    <property type="entry name" value="Ig_E-set"/>
</dbReference>
<dbReference type="AlphaFoldDB" id="A0A6J4RLW5"/>
<feature type="region of interest" description="Disordered" evidence="1">
    <location>
        <begin position="138"/>
        <end position="171"/>
    </location>
</feature>
<keyword evidence="2" id="KW-0732">Signal</keyword>
<dbReference type="SUPFAM" id="SSF81296">
    <property type="entry name" value="E set domains"/>
    <property type="match status" value="1"/>
</dbReference>
<evidence type="ECO:0000256" key="1">
    <source>
        <dbReference type="SAM" id="MobiDB-lite"/>
    </source>
</evidence>
<dbReference type="Pfam" id="PF01833">
    <property type="entry name" value="TIG"/>
    <property type="match status" value="1"/>
</dbReference>
<feature type="non-terminal residue" evidence="4">
    <location>
        <position position="234"/>
    </location>
</feature>
<feature type="chain" id="PRO_5026907576" description="IPT/TIG domain-containing protein" evidence="2">
    <location>
        <begin position="39"/>
        <end position="234"/>
    </location>
</feature>
<feature type="domain" description="IPT/TIG" evidence="3">
    <location>
        <begin position="45"/>
        <end position="105"/>
    </location>
</feature>
<protein>
    <recommendedName>
        <fullName evidence="3">IPT/TIG domain-containing protein</fullName>
    </recommendedName>
</protein>
<proteinExistence type="predicted"/>
<gene>
    <name evidence="4" type="ORF">AVDCRST_MAG69-484</name>
</gene>